<reference evidence="5 6" key="1">
    <citation type="submission" date="2020-02" db="EMBL/GenBank/DDBJ databases">
        <title>Genomic and physiological characterization of two novel Nitrospinaceae genera.</title>
        <authorList>
            <person name="Mueller A.J."/>
            <person name="Jung M.-Y."/>
            <person name="Strachan C.R."/>
            <person name="Herbold C.W."/>
            <person name="Kirkegaard R.H."/>
            <person name="Daims H."/>
        </authorList>
    </citation>
    <scope>NUCLEOTIDE SEQUENCE [LARGE SCALE GENOMIC DNA]</scope>
    <source>
        <strain evidence="5">EB</strain>
    </source>
</reference>
<dbReference type="AlphaFoldDB" id="A0A7T0BVH0"/>
<dbReference type="Proteomes" id="UP000594688">
    <property type="component" value="Chromosome"/>
</dbReference>
<evidence type="ECO:0000313" key="6">
    <source>
        <dbReference type="Proteomes" id="UP000594688"/>
    </source>
</evidence>
<dbReference type="SUPFAM" id="SSF50129">
    <property type="entry name" value="GroES-like"/>
    <property type="match status" value="1"/>
</dbReference>
<gene>
    <name evidence="5" type="ORF">G3M70_06730</name>
</gene>
<sequence length="386" mass="42576">MKALTLNISRSEWETSSGMTFEDVEPPTLNEAENPEDSGKVLIKPIYTGFCGSDKGLWFRKSFKEALFNSLEAEGQSRRICGHELLGEIVETGSYVKRYYGYHPGDIVSTESHIFCGKCHQCKIGEAHVCSDHKIIGISTDGCFADLVKLPARELWKTDTDLIRPEVGAIQEPLGNAVHACSRVDLRGKTLAIFGCGTIGLLSILIARAMGAAVIIGIDPNPENLKLAEALGLDLPIQVSRSKQGDTSYAADPEIAETIRKHCFGEGVDVAMEMAGSNQALNTAIASVRAGGDIILFGLSEGDYTLSNFQEIIMYGKSLHSVIGRKVFQTWFILSNLLKSREHHLQEKIFNIILNKGKETIIPFHSFERTAFEKAIQKHPKIIFKY</sequence>
<dbReference type="GO" id="GO:0016491">
    <property type="term" value="F:oxidoreductase activity"/>
    <property type="evidence" value="ECO:0007669"/>
    <property type="project" value="UniProtKB-KW"/>
</dbReference>
<dbReference type="EMBL" id="CP048685">
    <property type="protein sequence ID" value="QPJ61596.1"/>
    <property type="molecule type" value="Genomic_DNA"/>
</dbReference>
<dbReference type="Pfam" id="PF00107">
    <property type="entry name" value="ADH_zinc_N"/>
    <property type="match status" value="1"/>
</dbReference>
<dbReference type="Gene3D" id="3.90.180.10">
    <property type="entry name" value="Medium-chain alcohol dehydrogenases, catalytic domain"/>
    <property type="match status" value="1"/>
</dbReference>
<dbReference type="InterPro" id="IPR036291">
    <property type="entry name" value="NAD(P)-bd_dom_sf"/>
</dbReference>
<dbReference type="InterPro" id="IPR011032">
    <property type="entry name" value="GroES-like_sf"/>
</dbReference>
<accession>A0A7T0BVH0</accession>
<evidence type="ECO:0000259" key="3">
    <source>
        <dbReference type="Pfam" id="PF00107"/>
    </source>
</evidence>
<feature type="domain" description="Alcohol dehydrogenase-like C-terminal" evidence="3">
    <location>
        <begin position="199"/>
        <end position="336"/>
    </location>
</feature>
<dbReference type="SUPFAM" id="SSF51735">
    <property type="entry name" value="NAD(P)-binding Rossmann-fold domains"/>
    <property type="match status" value="1"/>
</dbReference>
<dbReference type="InterPro" id="IPR050129">
    <property type="entry name" value="Zn_alcohol_dh"/>
</dbReference>
<dbReference type="InterPro" id="IPR013149">
    <property type="entry name" value="ADH-like_C"/>
</dbReference>
<dbReference type="KEGG" id="nli:G3M70_06730"/>
<evidence type="ECO:0000313" key="5">
    <source>
        <dbReference type="EMBL" id="QPJ61596.1"/>
    </source>
</evidence>
<protein>
    <submittedName>
        <fullName evidence="5">Alcohol dehydrogenase catalytic domain-containing protein</fullName>
    </submittedName>
</protein>
<dbReference type="PANTHER" id="PTHR43401">
    <property type="entry name" value="L-THREONINE 3-DEHYDROGENASE"/>
    <property type="match status" value="1"/>
</dbReference>
<evidence type="ECO:0000256" key="2">
    <source>
        <dbReference type="SAM" id="MobiDB-lite"/>
    </source>
</evidence>
<keyword evidence="1" id="KW-0560">Oxidoreductase</keyword>
<dbReference type="Pfam" id="PF08240">
    <property type="entry name" value="ADH_N"/>
    <property type="match status" value="1"/>
</dbReference>
<feature type="domain" description="Alcohol dehydrogenase-like N-terminal" evidence="4">
    <location>
        <begin position="38"/>
        <end position="158"/>
    </location>
</feature>
<name>A0A7T0BVH0_9BACT</name>
<feature type="region of interest" description="Disordered" evidence="2">
    <location>
        <begin position="17"/>
        <end position="36"/>
    </location>
</feature>
<evidence type="ECO:0000259" key="4">
    <source>
        <dbReference type="Pfam" id="PF08240"/>
    </source>
</evidence>
<organism evidence="5 6">
    <name type="scientific">Candidatus Nitronauta litoralis</name>
    <dbReference type="NCBI Taxonomy" id="2705533"/>
    <lineage>
        <taxon>Bacteria</taxon>
        <taxon>Pseudomonadati</taxon>
        <taxon>Nitrospinota/Tectimicrobiota group</taxon>
        <taxon>Nitrospinota</taxon>
        <taxon>Nitrospinia</taxon>
        <taxon>Nitrospinales</taxon>
        <taxon>Nitrospinaceae</taxon>
        <taxon>Candidatus Nitronauta</taxon>
    </lineage>
</organism>
<proteinExistence type="predicted"/>
<evidence type="ECO:0000256" key="1">
    <source>
        <dbReference type="ARBA" id="ARBA00023002"/>
    </source>
</evidence>
<dbReference type="InterPro" id="IPR013154">
    <property type="entry name" value="ADH-like_N"/>
</dbReference>
<dbReference type="Gene3D" id="3.40.50.720">
    <property type="entry name" value="NAD(P)-binding Rossmann-like Domain"/>
    <property type="match status" value="1"/>
</dbReference>
<dbReference type="PANTHER" id="PTHR43401:SF2">
    <property type="entry name" value="L-THREONINE 3-DEHYDROGENASE"/>
    <property type="match status" value="1"/>
</dbReference>